<dbReference type="PANTHER" id="PTHR33053">
    <property type="entry name" value="PROTEIN, PUTATIVE-RELATED"/>
    <property type="match status" value="1"/>
</dbReference>
<protein>
    <recommendedName>
        <fullName evidence="4">DUF4806 domain-containing protein</fullName>
    </recommendedName>
</protein>
<evidence type="ECO:0008006" key="4">
    <source>
        <dbReference type="Google" id="ProtNLM"/>
    </source>
</evidence>
<feature type="region of interest" description="Disordered" evidence="1">
    <location>
        <begin position="844"/>
        <end position="875"/>
    </location>
</feature>
<dbReference type="Proteomes" id="UP001154078">
    <property type="component" value="Chromosome 3"/>
</dbReference>
<feature type="compositionally biased region" description="Basic and acidic residues" evidence="1">
    <location>
        <begin position="136"/>
        <end position="155"/>
    </location>
</feature>
<gene>
    <name evidence="2" type="ORF">MELIAE_LOCUS5267</name>
</gene>
<evidence type="ECO:0000313" key="2">
    <source>
        <dbReference type="EMBL" id="CAH0553200.1"/>
    </source>
</evidence>
<evidence type="ECO:0000313" key="3">
    <source>
        <dbReference type="Proteomes" id="UP001154078"/>
    </source>
</evidence>
<name>A0A9P0AZL5_BRAAE</name>
<dbReference type="OrthoDB" id="10053513at2759"/>
<reference evidence="2" key="1">
    <citation type="submission" date="2021-12" db="EMBL/GenBank/DDBJ databases">
        <authorList>
            <person name="King R."/>
        </authorList>
    </citation>
    <scope>NUCLEOTIDE SEQUENCE</scope>
</reference>
<feature type="compositionally biased region" description="Low complexity" evidence="1">
    <location>
        <begin position="120"/>
        <end position="131"/>
    </location>
</feature>
<dbReference type="EMBL" id="OV121134">
    <property type="protein sequence ID" value="CAH0553200.1"/>
    <property type="molecule type" value="Genomic_DNA"/>
</dbReference>
<proteinExistence type="predicted"/>
<sequence>MSQENTMSQENKIKKRKYSRSYCYKILARERAEYFKLAKIDITASTSHNIVNAVSREKVIDLTKNEGRDCYSSDCGGSACNLLHNKNDSDIDGHNKSDSSDSIEMLVHKKNDSDIDTNHSSDSSDSEGSVSNLVHNKNDSDIDRESKSDPSDNKESACNFVSESDSSCKNDVLDKREGKNGELSQETKYVGLNENYKEDSKVFLSNWSIKNNITHTALTEILKWLSTKPDLENIPTDARTLLKTPNKNNIQSQEKGDFFYFGLENRLITIVKAYPELSVLDLNFNIDGLPIHKSTKTAFWPILCNVENVENVFAVAIFCGQSKPDLEDFFQEFVEEMLKLMDGLQTKAGIVKINIRSFICDAPAKSFIKNIKNHNGYFGCDKCCIRGEFYDNRIIFQTTNSAKRTDEDFLLKTNKEHHKGNSPLERLNIGMVSKFPIDYMHAVCLGIMKKLLITWSQGAKHLKINKKIEIDDRISNIVKSWPANFNRKPRSIFEIERWKATEFRQFLLYIGPVVLKDILDKKKYANFLIFKFAITILLSKDLNSKYNGFASTLLNIFIKDVEKIYGKMFCIYNLHILSHLSDDAKEFNTLNSINSFKFENYLGQIKRLLRKSNQPLQQVVNRLQEIHKINVRKVNQCVINVILEKQVPDVIKEQYFNHGFYRKICVNREIYTNRNGDNAFILFNNDVVVIKFICKNMQTNNFFMLGQKFKSISPFFVYPENSQIIGFFEVDDLDDNLFSFNINDILCKGVLMQHNNKFVFAKNYYLVEFPEEFENGQLPMAIIPKTWLVGNKQCLWPSFKNEKDKIKAVKNKNPPKEGSDRCQILIKYKTDSYEKAVEKLKKMEKASQLSQSDSDNENLKRPKKPNKKYVHSDIDSETDPLPIIPPIPAAIQPPIRSRNTDDNHIQLERLEGKDVVDSTRRILSKIISNSLAKEYNWKGKGAKRAFATHVNIINLLLGSLRTNSLTKNASTTEVESVIKAWLRTAGDRDGGRNRRRQ</sequence>
<feature type="region of interest" description="Disordered" evidence="1">
    <location>
        <begin position="112"/>
        <end position="180"/>
    </location>
</feature>
<organism evidence="2 3">
    <name type="scientific">Brassicogethes aeneus</name>
    <name type="common">Rape pollen beetle</name>
    <name type="synonym">Meligethes aeneus</name>
    <dbReference type="NCBI Taxonomy" id="1431903"/>
    <lineage>
        <taxon>Eukaryota</taxon>
        <taxon>Metazoa</taxon>
        <taxon>Ecdysozoa</taxon>
        <taxon>Arthropoda</taxon>
        <taxon>Hexapoda</taxon>
        <taxon>Insecta</taxon>
        <taxon>Pterygota</taxon>
        <taxon>Neoptera</taxon>
        <taxon>Endopterygota</taxon>
        <taxon>Coleoptera</taxon>
        <taxon>Polyphaga</taxon>
        <taxon>Cucujiformia</taxon>
        <taxon>Nitidulidae</taxon>
        <taxon>Meligethinae</taxon>
        <taxon>Brassicogethes</taxon>
    </lineage>
</organism>
<evidence type="ECO:0000256" key="1">
    <source>
        <dbReference type="SAM" id="MobiDB-lite"/>
    </source>
</evidence>
<feature type="compositionally biased region" description="Basic and acidic residues" evidence="1">
    <location>
        <begin position="166"/>
        <end position="180"/>
    </location>
</feature>
<accession>A0A9P0AZL5</accession>
<dbReference type="AlphaFoldDB" id="A0A9P0AZL5"/>
<keyword evidence="3" id="KW-1185">Reference proteome</keyword>